<dbReference type="EMBL" id="JADEXG010000009">
    <property type="protein sequence ID" value="MBE9076758.1"/>
    <property type="molecule type" value="Genomic_DNA"/>
</dbReference>
<evidence type="ECO:0000313" key="3">
    <source>
        <dbReference type="Proteomes" id="UP000636505"/>
    </source>
</evidence>
<accession>A0A8J7AU97</accession>
<dbReference type="Gene3D" id="3.40.50.150">
    <property type="entry name" value="Vaccinia Virus protein VP39"/>
    <property type="match status" value="1"/>
</dbReference>
<dbReference type="GO" id="GO:0008168">
    <property type="term" value="F:methyltransferase activity"/>
    <property type="evidence" value="ECO:0007669"/>
    <property type="project" value="UniProtKB-KW"/>
</dbReference>
<dbReference type="PANTHER" id="PTHR43591">
    <property type="entry name" value="METHYLTRANSFERASE"/>
    <property type="match status" value="1"/>
</dbReference>
<reference evidence="2" key="1">
    <citation type="submission" date="2020-10" db="EMBL/GenBank/DDBJ databases">
        <authorList>
            <person name="Castelo-Branco R."/>
            <person name="Eusebio N."/>
            <person name="Adriana R."/>
            <person name="Vieira A."/>
            <person name="Brugerolle De Fraissinette N."/>
            <person name="Rezende De Castro R."/>
            <person name="Schneider M.P."/>
            <person name="Vasconcelos V."/>
            <person name="Leao P.N."/>
        </authorList>
    </citation>
    <scope>NUCLEOTIDE SEQUENCE</scope>
    <source>
        <strain evidence="2">LEGE 07310</strain>
    </source>
</reference>
<keyword evidence="2" id="KW-0489">Methyltransferase</keyword>
<dbReference type="Pfam" id="PF13649">
    <property type="entry name" value="Methyltransf_25"/>
    <property type="match status" value="1"/>
</dbReference>
<feature type="domain" description="Methyltransferase" evidence="1">
    <location>
        <begin position="196"/>
        <end position="293"/>
    </location>
</feature>
<dbReference type="GO" id="GO:0032259">
    <property type="term" value="P:methylation"/>
    <property type="evidence" value="ECO:0007669"/>
    <property type="project" value="UniProtKB-KW"/>
</dbReference>
<dbReference type="SUPFAM" id="SSF53335">
    <property type="entry name" value="S-adenosyl-L-methionine-dependent methyltransferases"/>
    <property type="match status" value="1"/>
</dbReference>
<organism evidence="2 3">
    <name type="scientific">Vasconcelosia minhoensis LEGE 07310</name>
    <dbReference type="NCBI Taxonomy" id="915328"/>
    <lineage>
        <taxon>Bacteria</taxon>
        <taxon>Bacillati</taxon>
        <taxon>Cyanobacteriota</taxon>
        <taxon>Cyanophyceae</taxon>
        <taxon>Nodosilineales</taxon>
        <taxon>Cymatolegaceae</taxon>
        <taxon>Vasconcelosia</taxon>
        <taxon>Vasconcelosia minhoensis</taxon>
    </lineage>
</organism>
<dbReference type="InterPro" id="IPR029063">
    <property type="entry name" value="SAM-dependent_MTases_sf"/>
</dbReference>
<dbReference type="RefSeq" id="WP_193905422.1">
    <property type="nucleotide sequence ID" value="NZ_JADEXG010000009.1"/>
</dbReference>
<dbReference type="Proteomes" id="UP000636505">
    <property type="component" value="Unassembled WGS sequence"/>
</dbReference>
<sequence length="364" mass="41763">MPDTLTPDTFTKLAYQTFQQGKQYFGLAHKTISSRIMNTVFPKPQEEPNPLTPKMMSLLQARMNALIAVDWQEAEAGVYPKSLLFENRWDDFFRYYPMMCLDIPGIWQRANSKRHQEFSTGINTEGYPDYYVQNFHHQTDGYFSDMSANLYDLQVEVLFNGTADPMRRRILVPLKRHVEKMQAQQQNVQALQPVKVLDVACGTGHSLQMIRATLPQASLYGLDLSPAYLRKANQLLSEDAGILPQLVHANGEQMPYLDNYFEAVTSTFLFHELPADARQNVIDEAYRVTKPGGVFIICDSVQLSDSPEFTPMMENFPAIFHEPYYRHYTTDDLVKRLEQAGFVNVTTANHFMSKYWVAEKPAGE</sequence>
<evidence type="ECO:0000313" key="2">
    <source>
        <dbReference type="EMBL" id="MBE9076758.1"/>
    </source>
</evidence>
<protein>
    <submittedName>
        <fullName evidence="2">Class I SAM-dependent methyltransferase</fullName>
    </submittedName>
</protein>
<proteinExistence type="predicted"/>
<dbReference type="InterPro" id="IPR000408">
    <property type="entry name" value="Reg_chr_condens"/>
</dbReference>
<name>A0A8J7AU97_9CYAN</name>
<comment type="caution">
    <text evidence="2">The sequence shown here is derived from an EMBL/GenBank/DDBJ whole genome shotgun (WGS) entry which is preliminary data.</text>
</comment>
<dbReference type="AlphaFoldDB" id="A0A8J7AU97"/>
<keyword evidence="3" id="KW-1185">Reference proteome</keyword>
<evidence type="ECO:0000259" key="1">
    <source>
        <dbReference type="Pfam" id="PF13649"/>
    </source>
</evidence>
<dbReference type="PROSITE" id="PS00626">
    <property type="entry name" value="RCC1_2"/>
    <property type="match status" value="1"/>
</dbReference>
<keyword evidence="2" id="KW-0808">Transferase</keyword>
<gene>
    <name evidence="2" type="ORF">IQ241_05520</name>
</gene>
<dbReference type="CDD" id="cd02440">
    <property type="entry name" value="AdoMet_MTases"/>
    <property type="match status" value="1"/>
</dbReference>
<dbReference type="InterPro" id="IPR041698">
    <property type="entry name" value="Methyltransf_25"/>
</dbReference>